<dbReference type="EMBL" id="QKWP01000067">
    <property type="protein sequence ID" value="RIB28401.1"/>
    <property type="molecule type" value="Genomic_DNA"/>
</dbReference>
<dbReference type="Proteomes" id="UP000266673">
    <property type="component" value="Unassembled WGS sequence"/>
</dbReference>
<dbReference type="OrthoDB" id="1470350at2759"/>
<dbReference type="InterPro" id="IPR036396">
    <property type="entry name" value="Cyt_P450_sf"/>
</dbReference>
<evidence type="ECO:0000313" key="9">
    <source>
        <dbReference type="EMBL" id="RIB28401.1"/>
    </source>
</evidence>
<gene>
    <name evidence="9" type="ORF">C2G38_2239543</name>
</gene>
<dbReference type="GO" id="GO:0005506">
    <property type="term" value="F:iron ion binding"/>
    <property type="evidence" value="ECO:0007669"/>
    <property type="project" value="InterPro"/>
</dbReference>
<dbReference type="GO" id="GO:0020037">
    <property type="term" value="F:heme binding"/>
    <property type="evidence" value="ECO:0007669"/>
    <property type="project" value="InterPro"/>
</dbReference>
<keyword evidence="4 8" id="KW-0560">Oxidoreductase</keyword>
<feature type="binding site" description="axial binding residue" evidence="7">
    <location>
        <position position="427"/>
    </location>
    <ligand>
        <name>heme</name>
        <dbReference type="ChEBI" id="CHEBI:30413"/>
    </ligand>
    <ligandPart>
        <name>Fe</name>
        <dbReference type="ChEBI" id="CHEBI:18248"/>
    </ligandPart>
</feature>
<keyword evidence="2 7" id="KW-0349">Heme</keyword>
<dbReference type="PRINTS" id="PR00463">
    <property type="entry name" value="EP450I"/>
</dbReference>
<evidence type="ECO:0000256" key="8">
    <source>
        <dbReference type="RuleBase" id="RU000461"/>
    </source>
</evidence>
<evidence type="ECO:0000256" key="5">
    <source>
        <dbReference type="ARBA" id="ARBA00023004"/>
    </source>
</evidence>
<evidence type="ECO:0000256" key="7">
    <source>
        <dbReference type="PIRSR" id="PIRSR602401-1"/>
    </source>
</evidence>
<protein>
    <submittedName>
        <fullName evidence="9">Cytochrome P450</fullName>
    </submittedName>
</protein>
<dbReference type="AlphaFoldDB" id="A0A397W2V1"/>
<evidence type="ECO:0000256" key="6">
    <source>
        <dbReference type="ARBA" id="ARBA00023033"/>
    </source>
</evidence>
<comment type="similarity">
    <text evidence="1 8">Belongs to the cytochrome P450 family.</text>
</comment>
<proteinExistence type="inferred from homology"/>
<dbReference type="InterPro" id="IPR017972">
    <property type="entry name" value="Cyt_P450_CS"/>
</dbReference>
<dbReference type="PANTHER" id="PTHR24291:SF50">
    <property type="entry name" value="BIFUNCTIONAL ALBAFLAVENONE MONOOXYGENASE_TERPENE SYNTHASE"/>
    <property type="match status" value="1"/>
</dbReference>
<keyword evidence="10" id="KW-1185">Reference proteome</keyword>
<reference evidence="9 10" key="1">
    <citation type="submission" date="2018-06" db="EMBL/GenBank/DDBJ databases">
        <title>Comparative genomics reveals the genomic features of Rhizophagus irregularis, R. cerebriforme, R. diaphanum and Gigaspora rosea, and their symbiotic lifestyle signature.</title>
        <authorList>
            <person name="Morin E."/>
            <person name="San Clemente H."/>
            <person name="Chen E.C.H."/>
            <person name="De La Providencia I."/>
            <person name="Hainaut M."/>
            <person name="Kuo A."/>
            <person name="Kohler A."/>
            <person name="Murat C."/>
            <person name="Tang N."/>
            <person name="Roy S."/>
            <person name="Loubradou J."/>
            <person name="Henrissat B."/>
            <person name="Grigoriev I.V."/>
            <person name="Corradi N."/>
            <person name="Roux C."/>
            <person name="Martin F.M."/>
        </authorList>
    </citation>
    <scope>NUCLEOTIDE SEQUENCE [LARGE SCALE GENOMIC DNA]</scope>
    <source>
        <strain evidence="9 10">DAOM 194757</strain>
    </source>
</reference>
<dbReference type="InterPro" id="IPR050196">
    <property type="entry name" value="Cytochrome_P450_Monoox"/>
</dbReference>
<dbReference type="STRING" id="44941.A0A397W2V1"/>
<dbReference type="SUPFAM" id="SSF48264">
    <property type="entry name" value="Cytochrome P450"/>
    <property type="match status" value="1"/>
</dbReference>
<evidence type="ECO:0000256" key="1">
    <source>
        <dbReference type="ARBA" id="ARBA00010617"/>
    </source>
</evidence>
<dbReference type="PRINTS" id="PR00385">
    <property type="entry name" value="P450"/>
</dbReference>
<dbReference type="Gene3D" id="1.10.630.10">
    <property type="entry name" value="Cytochrome P450"/>
    <property type="match status" value="1"/>
</dbReference>
<keyword evidence="3 7" id="KW-0479">Metal-binding</keyword>
<sequence length="489" mass="56533">MISFFFSTPVVILLLGIYFIRRAYRPPKELEPIPTVPIFKFARTVLFNEGQHEIQRVISDSDPEKIGLVKIFLFSGWTVLITNIEHAKIFFAENDDVLLKGQVPDDHPIRKFFGRGISFANGEDRIRQRKMAIPAFNRSLSPEMIGESTNELITLLNKWNNIPLDIFTVMKRITVQTLGKLAFSYDMKALDSLEEEPYFMKTYEKITELIQNPLYMILSFTYKLPLKANLELSQLIEGFDQLIYKVIEQRKLDLANEKKSEEHTDLLANMLENIGNGYTMKDLRDELTAIFSAGHNTTAFALSAVFYNLAKHPEIQKKAREEAIQVLGDSSKIPTSENVKELKYIKAIIKESLRLYPAVAMLPFRKVLKPLRFNQDIVIPKGTSLSLNIWQVHKNSNIWSDEFVPERFINQDDRENWIPFSSGHRNCIGQNFSIMEQIVITAMMLLNFEISLPPESQNFDKMPLKSSFYTLYPKDLKIVFSELKRIVEV</sequence>
<keyword evidence="6 8" id="KW-0503">Monooxygenase</keyword>
<evidence type="ECO:0000256" key="4">
    <source>
        <dbReference type="ARBA" id="ARBA00023002"/>
    </source>
</evidence>
<comment type="cofactor">
    <cofactor evidence="7">
        <name>heme</name>
        <dbReference type="ChEBI" id="CHEBI:30413"/>
    </cofactor>
</comment>
<dbReference type="GO" id="GO:0004497">
    <property type="term" value="F:monooxygenase activity"/>
    <property type="evidence" value="ECO:0007669"/>
    <property type="project" value="UniProtKB-KW"/>
</dbReference>
<dbReference type="InterPro" id="IPR002401">
    <property type="entry name" value="Cyt_P450_E_grp-I"/>
</dbReference>
<accession>A0A397W2V1</accession>
<evidence type="ECO:0000256" key="2">
    <source>
        <dbReference type="ARBA" id="ARBA00022617"/>
    </source>
</evidence>
<evidence type="ECO:0000313" key="10">
    <source>
        <dbReference type="Proteomes" id="UP000266673"/>
    </source>
</evidence>
<organism evidence="9 10">
    <name type="scientific">Gigaspora rosea</name>
    <dbReference type="NCBI Taxonomy" id="44941"/>
    <lineage>
        <taxon>Eukaryota</taxon>
        <taxon>Fungi</taxon>
        <taxon>Fungi incertae sedis</taxon>
        <taxon>Mucoromycota</taxon>
        <taxon>Glomeromycotina</taxon>
        <taxon>Glomeromycetes</taxon>
        <taxon>Diversisporales</taxon>
        <taxon>Gigasporaceae</taxon>
        <taxon>Gigaspora</taxon>
    </lineage>
</organism>
<name>A0A397W2V1_9GLOM</name>
<dbReference type="InterPro" id="IPR001128">
    <property type="entry name" value="Cyt_P450"/>
</dbReference>
<keyword evidence="5 7" id="KW-0408">Iron</keyword>
<dbReference type="PROSITE" id="PS00086">
    <property type="entry name" value="CYTOCHROME_P450"/>
    <property type="match status" value="1"/>
</dbReference>
<dbReference type="Pfam" id="PF00067">
    <property type="entry name" value="p450"/>
    <property type="match status" value="1"/>
</dbReference>
<evidence type="ECO:0000256" key="3">
    <source>
        <dbReference type="ARBA" id="ARBA00022723"/>
    </source>
</evidence>
<dbReference type="PANTHER" id="PTHR24291">
    <property type="entry name" value="CYTOCHROME P450 FAMILY 4"/>
    <property type="match status" value="1"/>
</dbReference>
<dbReference type="GO" id="GO:0016705">
    <property type="term" value="F:oxidoreductase activity, acting on paired donors, with incorporation or reduction of molecular oxygen"/>
    <property type="evidence" value="ECO:0007669"/>
    <property type="project" value="InterPro"/>
</dbReference>
<comment type="caution">
    <text evidence="9">The sequence shown here is derived from an EMBL/GenBank/DDBJ whole genome shotgun (WGS) entry which is preliminary data.</text>
</comment>